<protein>
    <submittedName>
        <fullName evidence="5">Lysophospholipase L1</fullName>
    </submittedName>
</protein>
<keyword evidence="6" id="KW-1185">Reference proteome</keyword>
<proteinExistence type="inferred from homology"/>
<dbReference type="PANTHER" id="PTHR43695:SF1">
    <property type="entry name" value="RHAMNOGALACTURONAN ACETYLESTERASE"/>
    <property type="match status" value="1"/>
</dbReference>
<dbReference type="Proteomes" id="UP000184368">
    <property type="component" value="Unassembled WGS sequence"/>
</dbReference>
<dbReference type="SUPFAM" id="SSF52266">
    <property type="entry name" value="SGNH hydrolase"/>
    <property type="match status" value="1"/>
</dbReference>
<keyword evidence="3" id="KW-1133">Transmembrane helix</keyword>
<keyword evidence="3" id="KW-0472">Membrane</keyword>
<dbReference type="InterPro" id="IPR036514">
    <property type="entry name" value="SGNH_hydro_sf"/>
</dbReference>
<evidence type="ECO:0000256" key="2">
    <source>
        <dbReference type="ARBA" id="ARBA00022801"/>
    </source>
</evidence>
<dbReference type="STRING" id="1302690.BUE76_13490"/>
<dbReference type="GO" id="GO:0016788">
    <property type="term" value="F:hydrolase activity, acting on ester bonds"/>
    <property type="evidence" value="ECO:0007669"/>
    <property type="project" value="UniProtKB-ARBA"/>
</dbReference>
<evidence type="ECO:0000313" key="6">
    <source>
        <dbReference type="Proteomes" id="UP000184368"/>
    </source>
</evidence>
<evidence type="ECO:0000259" key="4">
    <source>
        <dbReference type="Pfam" id="PF13472"/>
    </source>
</evidence>
<dbReference type="CDD" id="cd01821">
    <property type="entry name" value="Rhamnogalacturan_acetylesterase_like"/>
    <property type="match status" value="1"/>
</dbReference>
<feature type="transmembrane region" description="Helical" evidence="3">
    <location>
        <begin position="12"/>
        <end position="31"/>
    </location>
</feature>
<evidence type="ECO:0000256" key="3">
    <source>
        <dbReference type="SAM" id="Phobius"/>
    </source>
</evidence>
<evidence type="ECO:0000313" key="5">
    <source>
        <dbReference type="EMBL" id="SHE59678.1"/>
    </source>
</evidence>
<keyword evidence="2" id="KW-0378">Hydrolase</keyword>
<organism evidence="5 6">
    <name type="scientific">Cnuella takakiae</name>
    <dbReference type="NCBI Taxonomy" id="1302690"/>
    <lineage>
        <taxon>Bacteria</taxon>
        <taxon>Pseudomonadati</taxon>
        <taxon>Bacteroidota</taxon>
        <taxon>Chitinophagia</taxon>
        <taxon>Chitinophagales</taxon>
        <taxon>Chitinophagaceae</taxon>
        <taxon>Cnuella</taxon>
    </lineage>
</organism>
<dbReference type="InterPro" id="IPR037459">
    <property type="entry name" value="RhgT-like"/>
</dbReference>
<dbReference type="PANTHER" id="PTHR43695">
    <property type="entry name" value="PUTATIVE (AFU_ORTHOLOGUE AFUA_2G17250)-RELATED"/>
    <property type="match status" value="1"/>
</dbReference>
<dbReference type="RefSeq" id="WP_073039594.1">
    <property type="nucleotide sequence ID" value="NZ_FQUO01000002.1"/>
</dbReference>
<reference evidence="5 6" key="1">
    <citation type="submission" date="2016-11" db="EMBL/GenBank/DDBJ databases">
        <authorList>
            <person name="Jaros S."/>
            <person name="Januszkiewicz K."/>
            <person name="Wedrychowicz H."/>
        </authorList>
    </citation>
    <scope>NUCLEOTIDE SEQUENCE [LARGE SCALE GENOMIC DNA]</scope>
    <source>
        <strain evidence="5 6">DSM 26897</strain>
    </source>
</reference>
<dbReference type="Pfam" id="PF13472">
    <property type="entry name" value="Lipase_GDSL_2"/>
    <property type="match status" value="1"/>
</dbReference>
<accession>A0A1M4USN1</accession>
<dbReference type="Gene3D" id="3.40.50.1110">
    <property type="entry name" value="SGNH hydrolase"/>
    <property type="match status" value="1"/>
</dbReference>
<dbReference type="OrthoDB" id="9807041at2"/>
<dbReference type="EMBL" id="FQUO01000002">
    <property type="protein sequence ID" value="SHE59678.1"/>
    <property type="molecule type" value="Genomic_DNA"/>
</dbReference>
<keyword evidence="3" id="KW-0812">Transmembrane</keyword>
<gene>
    <name evidence="5" type="ORF">SAMN05444008_10241</name>
</gene>
<comment type="similarity">
    <text evidence="1">Belongs to the 'GDSL' lipolytic enzyme family.</text>
</comment>
<feature type="domain" description="SGNH hydrolase-type esterase" evidence="4">
    <location>
        <begin position="40"/>
        <end position="241"/>
    </location>
</feature>
<dbReference type="AlphaFoldDB" id="A0A1M4USN1"/>
<name>A0A1M4USN1_9BACT</name>
<sequence>MKPQAKAINTGLRPVALFILLVAGASFAPFWRKPKPTLYLIGDSTVRNNDKEQWGWGSLLHQFLDSGKVRIANHAMAGRSSRSFTKEGRFARVDSLLQPGDYLLIQFGHNDGSYPDTTAKNRGTLKGTGEDSILLRWSDGRTEVVHSYGWYIRQFVRQVKAKGAQPVVLSMVPRNIFKDGKVPRAKMDFGLWAKEVAEQEGVPFLDLNEKSAARYEQLGPEKVGRLFHGDHTHTNKEGARLNAASVSDLLAGTKSLHLKSAIRKKELKRFSATL</sequence>
<dbReference type="InterPro" id="IPR013830">
    <property type="entry name" value="SGNH_hydro"/>
</dbReference>
<evidence type="ECO:0000256" key="1">
    <source>
        <dbReference type="ARBA" id="ARBA00008668"/>
    </source>
</evidence>